<dbReference type="Pfam" id="PF00557">
    <property type="entry name" value="Peptidase_M24"/>
    <property type="match status" value="1"/>
</dbReference>
<dbReference type="InterPro" id="IPR050659">
    <property type="entry name" value="Peptidase_M24B"/>
</dbReference>
<dbReference type="PANTHER" id="PTHR46112:SF2">
    <property type="entry name" value="XAA-PRO AMINOPEPTIDASE P-RELATED"/>
    <property type="match status" value="1"/>
</dbReference>
<organism evidence="2 4">
    <name type="scientific">Candidatus Chlorohelix allophototropha</name>
    <dbReference type="NCBI Taxonomy" id="3003348"/>
    <lineage>
        <taxon>Bacteria</taxon>
        <taxon>Bacillati</taxon>
        <taxon>Chloroflexota</taxon>
        <taxon>Chloroflexia</taxon>
        <taxon>Candidatus Chloroheliales</taxon>
        <taxon>Candidatus Chloroheliaceae</taxon>
        <taxon>Candidatus Chlorohelix</taxon>
    </lineage>
</organism>
<dbReference type="Proteomes" id="UP001431572">
    <property type="component" value="Chromosome 1"/>
</dbReference>
<proteinExistence type="predicted"/>
<dbReference type="SUPFAM" id="SSF53092">
    <property type="entry name" value="Creatinase/prolidase N-terminal domain"/>
    <property type="match status" value="1"/>
</dbReference>
<dbReference type="Gene3D" id="3.40.350.10">
    <property type="entry name" value="Creatinase/prolidase N-terminal domain"/>
    <property type="match status" value="1"/>
</dbReference>
<dbReference type="Gene3D" id="3.90.230.10">
    <property type="entry name" value="Creatinase/methionine aminopeptidase superfamily"/>
    <property type="match status" value="1"/>
</dbReference>
<dbReference type="Proteomes" id="UP000521676">
    <property type="component" value="Unassembled WGS sequence"/>
</dbReference>
<dbReference type="RefSeq" id="WP_341469772.1">
    <property type="nucleotide sequence ID" value="NZ_CP128399.1"/>
</dbReference>
<keyword evidence="5" id="KW-1185">Reference proteome</keyword>
<dbReference type="InterPro" id="IPR029149">
    <property type="entry name" value="Creatin/AminoP/Spt16_N"/>
</dbReference>
<dbReference type="EMBL" id="JACATZ010000001">
    <property type="protein sequence ID" value="NWJ46021.1"/>
    <property type="molecule type" value="Genomic_DNA"/>
</dbReference>
<reference evidence="2 4" key="1">
    <citation type="submission" date="2020-06" db="EMBL/GenBank/DDBJ databases">
        <title>Anoxygenic phototrophic Chloroflexota member uses a Type I reaction center.</title>
        <authorList>
            <person name="Tsuji J.M."/>
            <person name="Shaw N.A."/>
            <person name="Nagashima S."/>
            <person name="Venkiteswaran J."/>
            <person name="Schiff S.L."/>
            <person name="Hanada S."/>
            <person name="Tank M."/>
            <person name="Neufeld J.D."/>
        </authorList>
    </citation>
    <scope>NUCLEOTIDE SEQUENCE [LARGE SCALE GENOMIC DNA]</scope>
    <source>
        <strain evidence="2">L227-S17</strain>
    </source>
</reference>
<reference evidence="3" key="2">
    <citation type="journal article" date="2024" name="Nature">
        <title>Anoxygenic phototroph of the Chloroflexota uses a type I reaction centre.</title>
        <authorList>
            <person name="Tsuji J.M."/>
            <person name="Shaw N.A."/>
            <person name="Nagashima S."/>
            <person name="Venkiteswaran J.J."/>
            <person name="Schiff S.L."/>
            <person name="Watanabe T."/>
            <person name="Fukui M."/>
            <person name="Hanada S."/>
            <person name="Tank M."/>
            <person name="Neufeld J.D."/>
        </authorList>
    </citation>
    <scope>NUCLEOTIDE SEQUENCE</scope>
    <source>
        <strain evidence="3">L227-S17</strain>
    </source>
</reference>
<evidence type="ECO:0000259" key="1">
    <source>
        <dbReference type="Pfam" id="PF00557"/>
    </source>
</evidence>
<dbReference type="SUPFAM" id="SSF55920">
    <property type="entry name" value="Creatinase/aminopeptidase"/>
    <property type="match status" value="1"/>
</dbReference>
<feature type="domain" description="Peptidase M24" evidence="1">
    <location>
        <begin position="150"/>
        <end position="342"/>
    </location>
</feature>
<evidence type="ECO:0000313" key="4">
    <source>
        <dbReference type="Proteomes" id="UP000521676"/>
    </source>
</evidence>
<dbReference type="EMBL" id="CP128399">
    <property type="protein sequence ID" value="WJW67881.1"/>
    <property type="molecule type" value="Genomic_DNA"/>
</dbReference>
<dbReference type="PANTHER" id="PTHR46112">
    <property type="entry name" value="AMINOPEPTIDASE"/>
    <property type="match status" value="1"/>
</dbReference>
<evidence type="ECO:0000313" key="2">
    <source>
        <dbReference type="EMBL" id="NWJ46021.1"/>
    </source>
</evidence>
<dbReference type="InterPro" id="IPR000994">
    <property type="entry name" value="Pept_M24"/>
</dbReference>
<evidence type="ECO:0000313" key="3">
    <source>
        <dbReference type="EMBL" id="WJW67881.1"/>
    </source>
</evidence>
<dbReference type="AlphaFoldDB" id="A0A8T7M277"/>
<dbReference type="CDD" id="cd01066">
    <property type="entry name" value="APP_MetAP"/>
    <property type="match status" value="1"/>
</dbReference>
<evidence type="ECO:0000313" key="5">
    <source>
        <dbReference type="Proteomes" id="UP001431572"/>
    </source>
</evidence>
<dbReference type="InterPro" id="IPR036005">
    <property type="entry name" value="Creatinase/aminopeptidase-like"/>
</dbReference>
<protein>
    <submittedName>
        <fullName evidence="2">M24 family metallopeptidase</fullName>
    </submittedName>
</protein>
<accession>A0A8T7M277</accession>
<name>A0A8T7M277_9CHLR</name>
<sequence length="380" mass="41564">MAIGEAQKLEAQEKHTRIRAFMARNGLGALVLGRQNNFAWATGGGVNWVNTATDLGAASLVYTASGKAYALTQNIEVLRFENEEGLKELGFEVVPHRWWEGNSAKQVVLEALLSGEGAKVGADFPLEGAENLAPLLARERWSLTSHEAQRFRELGRLACEALEIATAEVKPGMSEWEIAGRLAQECFSRSLLAPVTLVATDERIWQYRHPVPTSKKLEKYAMLVVCARSGGLIASCTRLVHFGALAPELAKRHAAVQRIDAVFNLATKPGAAISEVFKQGLAQYAREGFPDEWQLHHQGGAAGYEARDYVGTPDSSETALDWQAFAWNPSITGTKSEDTILVSNEKGMEILTQSPNSKWPSTNVEIEGLGDIRRPDILVL</sequence>
<gene>
    <name evidence="2" type="ORF">HXX08_09100</name>
    <name evidence="3" type="ORF">OZ401_001164</name>
</gene>